<name>A0A1T0A4Z6_9GAMM</name>
<dbReference type="InterPro" id="IPR036390">
    <property type="entry name" value="WH_DNA-bd_sf"/>
</dbReference>
<dbReference type="AlphaFoldDB" id="A0A1T0A4Z6"/>
<dbReference type="STRING" id="34060.B0181_04435"/>
<dbReference type="RefSeq" id="WP_078276273.1">
    <property type="nucleotide sequence ID" value="NZ_MUXU01000027.1"/>
</dbReference>
<evidence type="ECO:0000313" key="6">
    <source>
        <dbReference type="Proteomes" id="UP000255279"/>
    </source>
</evidence>
<feature type="coiled-coil region" evidence="1">
    <location>
        <begin position="19"/>
        <end position="46"/>
    </location>
</feature>
<protein>
    <submittedName>
        <fullName evidence="4">Ftsk gamma domain</fullName>
    </submittedName>
</protein>
<evidence type="ECO:0000256" key="1">
    <source>
        <dbReference type="SAM" id="Coils"/>
    </source>
</evidence>
<evidence type="ECO:0000313" key="3">
    <source>
        <dbReference type="EMBL" id="OOR90843.1"/>
    </source>
</evidence>
<evidence type="ECO:0000259" key="2">
    <source>
        <dbReference type="SMART" id="SM00843"/>
    </source>
</evidence>
<dbReference type="Proteomes" id="UP000255279">
    <property type="component" value="Unassembled WGS sequence"/>
</dbReference>
<gene>
    <name evidence="3" type="ORF">B0181_04435</name>
    <name evidence="4" type="ORF">NCTC10293_01033</name>
</gene>
<dbReference type="EMBL" id="UGQE01000001">
    <property type="protein sequence ID" value="STZ10678.1"/>
    <property type="molecule type" value="Genomic_DNA"/>
</dbReference>
<dbReference type="SUPFAM" id="SSF46785">
    <property type="entry name" value="Winged helix' DNA-binding domain"/>
    <property type="match status" value="1"/>
</dbReference>
<sequence length="140" mass="15870">MFVFTADANTPAYIKIKFLIRTLDRLRSLEKQIEALECQKFSLQLAIEHVAVQENEQTFDLVSLYSELSRVLAEFKKCSSALEQLANHDDELLMLAATEFCKNRQASHGAVSIAALQRALGLGYNRAHSIIETLKERQEI</sequence>
<keyword evidence="5" id="KW-1185">Reference proteome</keyword>
<reference evidence="4 6" key="2">
    <citation type="submission" date="2018-06" db="EMBL/GenBank/DDBJ databases">
        <authorList>
            <consortium name="Pathogen Informatics"/>
            <person name="Doyle S."/>
        </authorList>
    </citation>
    <scope>NUCLEOTIDE SEQUENCE [LARGE SCALE GENOMIC DNA]</scope>
    <source>
        <strain evidence="4 6">NCTC10293</strain>
    </source>
</reference>
<dbReference type="InterPro" id="IPR018541">
    <property type="entry name" value="Ftsk_gamma"/>
</dbReference>
<evidence type="ECO:0000313" key="5">
    <source>
        <dbReference type="Proteomes" id="UP000190435"/>
    </source>
</evidence>
<dbReference type="SMART" id="SM00843">
    <property type="entry name" value="Ftsk_gamma"/>
    <property type="match status" value="1"/>
</dbReference>
<organism evidence="3 5">
    <name type="scientific">Moraxella caviae</name>
    <dbReference type="NCBI Taxonomy" id="34060"/>
    <lineage>
        <taxon>Bacteria</taxon>
        <taxon>Pseudomonadati</taxon>
        <taxon>Pseudomonadota</taxon>
        <taxon>Gammaproteobacteria</taxon>
        <taxon>Moraxellales</taxon>
        <taxon>Moraxellaceae</taxon>
        <taxon>Moraxella</taxon>
    </lineage>
</organism>
<dbReference type="Proteomes" id="UP000190435">
    <property type="component" value="Unassembled WGS sequence"/>
</dbReference>
<proteinExistence type="predicted"/>
<dbReference type="EMBL" id="MUXU01000027">
    <property type="protein sequence ID" value="OOR90843.1"/>
    <property type="molecule type" value="Genomic_DNA"/>
</dbReference>
<reference evidence="3 5" key="1">
    <citation type="submission" date="2017-02" db="EMBL/GenBank/DDBJ databases">
        <title>Draft genome sequence of Moraxella caviae CCUG 355 type strain.</title>
        <authorList>
            <person name="Engstrom-Jakobsson H."/>
            <person name="Salva-Serra F."/>
            <person name="Thorell K."/>
            <person name="Gonzales-Siles L."/>
            <person name="Karlsson R."/>
            <person name="Boulund F."/>
            <person name="Engstrand L."/>
            <person name="Moore E."/>
        </authorList>
    </citation>
    <scope>NUCLEOTIDE SEQUENCE [LARGE SCALE GENOMIC DNA]</scope>
    <source>
        <strain evidence="3 5">CCUG 355</strain>
    </source>
</reference>
<feature type="domain" description="FtsK gamma" evidence="2">
    <location>
        <begin position="86"/>
        <end position="139"/>
    </location>
</feature>
<accession>A0A1T0A4Z6</accession>
<keyword evidence="1" id="KW-0175">Coiled coil</keyword>
<dbReference type="Pfam" id="PF09397">
    <property type="entry name" value="FtsK_gamma"/>
    <property type="match status" value="1"/>
</dbReference>
<dbReference type="Gene3D" id="1.10.10.10">
    <property type="entry name" value="Winged helix-like DNA-binding domain superfamily/Winged helix DNA-binding domain"/>
    <property type="match status" value="1"/>
</dbReference>
<dbReference type="OrthoDB" id="9155427at2"/>
<evidence type="ECO:0000313" key="4">
    <source>
        <dbReference type="EMBL" id="STZ10678.1"/>
    </source>
</evidence>
<dbReference type="InterPro" id="IPR036388">
    <property type="entry name" value="WH-like_DNA-bd_sf"/>
</dbReference>